<sequence>MPAVFSIRKSIKWEDEAEPSEPTSTWVLTAGNDDFVDTRILKATGEPDWLINGKEKTIATEPGFEVSIEFVHQLDSLGDDSGSDVGHFKGLPSGERLECGRMQQPDSGVEKGYEEVWSTLDAISSTPTDLKPTVGEDPSFSSTVWELPNGKGRFITIGKFSQGVATYNDVFQCVRLYEKSVVYKYGAEAMELFGEFIDGNIREGFDWKRTFSD</sequence>
<proteinExistence type="predicted"/>
<dbReference type="STRING" id="4955.A0A1G4M9Q5"/>
<protein>
    <submittedName>
        <fullName evidence="1">LAFE_0C07470g1_1</fullName>
    </submittedName>
</protein>
<reference evidence="1 2" key="1">
    <citation type="submission" date="2016-03" db="EMBL/GenBank/DDBJ databases">
        <authorList>
            <person name="Devillers H."/>
        </authorList>
    </citation>
    <scope>NUCLEOTIDE SEQUENCE [LARGE SCALE GENOMIC DNA]</scope>
    <source>
        <strain evidence="1">CBS 6772</strain>
    </source>
</reference>
<name>A0A1G4M9Q5_LACFM</name>
<dbReference type="Proteomes" id="UP000190831">
    <property type="component" value="Chromosome C"/>
</dbReference>
<dbReference type="InterPro" id="IPR031818">
    <property type="entry name" value="Hri1"/>
</dbReference>
<dbReference type="Gene3D" id="2.40.128.320">
    <property type="entry name" value="Protein HRI1, N-terminal domain"/>
    <property type="match status" value="1"/>
</dbReference>
<dbReference type="Pfam" id="PF16815">
    <property type="entry name" value="HRI1"/>
    <property type="match status" value="1"/>
</dbReference>
<dbReference type="OMA" id="YIEIWRS"/>
<gene>
    <name evidence="1" type="ORF">LAFE_0C07470G</name>
</gene>
<evidence type="ECO:0000313" key="1">
    <source>
        <dbReference type="EMBL" id="SCW00586.1"/>
    </source>
</evidence>
<evidence type="ECO:0000313" key="2">
    <source>
        <dbReference type="Proteomes" id="UP000190831"/>
    </source>
</evidence>
<dbReference type="AlphaFoldDB" id="A0A1G4M9Q5"/>
<organism evidence="1 2">
    <name type="scientific">Lachancea fermentati</name>
    <name type="common">Zygosaccharomyces fermentati</name>
    <dbReference type="NCBI Taxonomy" id="4955"/>
    <lineage>
        <taxon>Eukaryota</taxon>
        <taxon>Fungi</taxon>
        <taxon>Dikarya</taxon>
        <taxon>Ascomycota</taxon>
        <taxon>Saccharomycotina</taxon>
        <taxon>Saccharomycetes</taxon>
        <taxon>Saccharomycetales</taxon>
        <taxon>Saccharomycetaceae</taxon>
        <taxon>Lachancea</taxon>
    </lineage>
</organism>
<accession>A0A1G4M9Q5</accession>
<dbReference type="EMBL" id="LT598485">
    <property type="protein sequence ID" value="SCW00586.1"/>
    <property type="molecule type" value="Genomic_DNA"/>
</dbReference>
<dbReference type="InterPro" id="IPR043047">
    <property type="entry name" value="Hri1_N_sf"/>
</dbReference>
<keyword evidence="2" id="KW-1185">Reference proteome</keyword>
<dbReference type="OrthoDB" id="4045395at2759"/>